<proteinExistence type="predicted"/>
<dbReference type="AlphaFoldDB" id="A0A8T3CFP8"/>
<evidence type="ECO:0000313" key="2">
    <source>
        <dbReference type="Proteomes" id="UP000829196"/>
    </source>
</evidence>
<gene>
    <name evidence="1" type="ORF">KFK09_000766</name>
</gene>
<sequence length="117" mass="12698">MYWGRSIFFGGSGAAGFLEVLICSQDNDDVPPYFWVISFGWPPGNQGNAAFSADLFSESCATRFGGLIDSMVILAAISLSCQSSLFQVCCLWSLELAGATSFWLRSFNFFGVAGMLF</sequence>
<reference evidence="1" key="1">
    <citation type="journal article" date="2022" name="Front. Genet.">
        <title>Chromosome-Scale Assembly of the Dendrobium nobile Genome Provides Insights Into the Molecular Mechanism of the Biosynthesis of the Medicinal Active Ingredient of Dendrobium.</title>
        <authorList>
            <person name="Xu Q."/>
            <person name="Niu S.-C."/>
            <person name="Li K.-L."/>
            <person name="Zheng P.-J."/>
            <person name="Zhang X.-J."/>
            <person name="Jia Y."/>
            <person name="Liu Y."/>
            <person name="Niu Y.-X."/>
            <person name="Yu L.-H."/>
            <person name="Chen D.-F."/>
            <person name="Zhang G.-Q."/>
        </authorList>
    </citation>
    <scope>NUCLEOTIDE SEQUENCE</scope>
    <source>
        <tissue evidence="1">Leaf</tissue>
    </source>
</reference>
<evidence type="ECO:0000313" key="1">
    <source>
        <dbReference type="EMBL" id="KAI0531213.1"/>
    </source>
</evidence>
<name>A0A8T3CFP8_DENNO</name>
<organism evidence="1 2">
    <name type="scientific">Dendrobium nobile</name>
    <name type="common">Orchid</name>
    <dbReference type="NCBI Taxonomy" id="94219"/>
    <lineage>
        <taxon>Eukaryota</taxon>
        <taxon>Viridiplantae</taxon>
        <taxon>Streptophyta</taxon>
        <taxon>Embryophyta</taxon>
        <taxon>Tracheophyta</taxon>
        <taxon>Spermatophyta</taxon>
        <taxon>Magnoliopsida</taxon>
        <taxon>Liliopsida</taxon>
        <taxon>Asparagales</taxon>
        <taxon>Orchidaceae</taxon>
        <taxon>Epidendroideae</taxon>
        <taxon>Malaxideae</taxon>
        <taxon>Dendrobiinae</taxon>
        <taxon>Dendrobium</taxon>
    </lineage>
</organism>
<accession>A0A8T3CFP8</accession>
<keyword evidence="2" id="KW-1185">Reference proteome</keyword>
<comment type="caution">
    <text evidence="1">The sequence shown here is derived from an EMBL/GenBank/DDBJ whole genome shotgun (WGS) entry which is preliminary data.</text>
</comment>
<protein>
    <submittedName>
        <fullName evidence="1">Uncharacterized protein</fullName>
    </submittedName>
</protein>
<dbReference type="Proteomes" id="UP000829196">
    <property type="component" value="Unassembled WGS sequence"/>
</dbReference>
<dbReference type="EMBL" id="JAGYWB010000001">
    <property type="protein sequence ID" value="KAI0531213.1"/>
    <property type="molecule type" value="Genomic_DNA"/>
</dbReference>